<dbReference type="FunFam" id="3.20.20.80:FF:000035">
    <property type="entry name" value="Mannosidase beta"/>
    <property type="match status" value="1"/>
</dbReference>
<dbReference type="Pfam" id="PF02836">
    <property type="entry name" value="Glyco_hydro_2_C"/>
    <property type="match status" value="1"/>
</dbReference>
<comment type="function">
    <text evidence="2">Exoglycosidase that cleaves the single beta-linked mannose residue from the non-reducing end of all N-linked glycoprotein oligosaccharides.</text>
</comment>
<dbReference type="GO" id="GO:0005975">
    <property type="term" value="P:carbohydrate metabolic process"/>
    <property type="evidence" value="ECO:0007669"/>
    <property type="project" value="InterPro"/>
</dbReference>
<evidence type="ECO:0000256" key="11">
    <source>
        <dbReference type="ARBA" id="ARBA00022729"/>
    </source>
</evidence>
<evidence type="ECO:0000256" key="15">
    <source>
        <dbReference type="ARBA" id="ARBA00023228"/>
    </source>
</evidence>
<feature type="chain" id="PRO_5039929314" description="Beta-mannosidase" evidence="22">
    <location>
        <begin position="19"/>
        <end position="900"/>
    </location>
</feature>
<protein>
    <recommendedName>
        <fullName evidence="9">Beta-mannosidase</fullName>
        <ecNumber evidence="8">3.2.1.25</ecNumber>
    </recommendedName>
    <alternativeName>
        <fullName evidence="20">Beta-mannosidase B</fullName>
    </alternativeName>
    <alternativeName>
        <fullName evidence="17">Lysosomal beta A mannosidase</fullName>
    </alternativeName>
    <alternativeName>
        <fullName evidence="18">Mannanase</fullName>
    </alternativeName>
    <alternativeName>
        <fullName evidence="21">Mannanase B</fullName>
    </alternativeName>
</protein>
<dbReference type="GO" id="GO:0005764">
    <property type="term" value="C:lysosome"/>
    <property type="evidence" value="ECO:0007669"/>
    <property type="project" value="UniProtKB-SubCell"/>
</dbReference>
<feature type="domain" description="Mannosidase Ig/CBM-like" evidence="26">
    <location>
        <begin position="709"/>
        <end position="780"/>
    </location>
</feature>
<dbReference type="Proteomes" id="UP000001554">
    <property type="component" value="Chromosome 3"/>
</dbReference>
<dbReference type="SUPFAM" id="SSF49785">
    <property type="entry name" value="Galactose-binding domain-like"/>
    <property type="match status" value="1"/>
</dbReference>
<dbReference type="PANTHER" id="PTHR43730:SF1">
    <property type="entry name" value="BETA-MANNOSIDASE"/>
    <property type="match status" value="1"/>
</dbReference>
<accession>A0A9J7KSL6</accession>
<evidence type="ECO:0000256" key="21">
    <source>
        <dbReference type="ARBA" id="ARBA00041614"/>
    </source>
</evidence>
<dbReference type="Pfam" id="PF22666">
    <property type="entry name" value="Glyco_hydro_2_N2"/>
    <property type="match status" value="1"/>
</dbReference>
<evidence type="ECO:0000256" key="9">
    <source>
        <dbReference type="ARBA" id="ARBA00015707"/>
    </source>
</evidence>
<dbReference type="InterPro" id="IPR013783">
    <property type="entry name" value="Ig-like_fold"/>
</dbReference>
<comment type="subcellular location">
    <subcellularLocation>
        <location evidence="3">Lysosome</location>
    </subcellularLocation>
    <subcellularLocation>
        <location evidence="4">Secreted</location>
    </subcellularLocation>
</comment>
<dbReference type="RefSeq" id="XP_035669431.1">
    <property type="nucleotide sequence ID" value="XM_035813538.1"/>
</dbReference>
<feature type="signal peptide" evidence="22">
    <location>
        <begin position="1"/>
        <end position="18"/>
    </location>
</feature>
<dbReference type="EC" id="3.2.1.25" evidence="8"/>
<dbReference type="FunFam" id="2.60.120.260:FF:000060">
    <property type="entry name" value="Probable beta-mannosidase"/>
    <property type="match status" value="1"/>
</dbReference>
<keyword evidence="16" id="KW-0326">Glycosidase</keyword>
<evidence type="ECO:0000259" key="24">
    <source>
        <dbReference type="Pfam" id="PF02836"/>
    </source>
</evidence>
<dbReference type="KEGG" id="bfo:118411326"/>
<evidence type="ECO:0000256" key="16">
    <source>
        <dbReference type="ARBA" id="ARBA00023295"/>
    </source>
</evidence>
<evidence type="ECO:0000256" key="13">
    <source>
        <dbReference type="ARBA" id="ARBA00023157"/>
    </source>
</evidence>
<evidence type="ECO:0000256" key="10">
    <source>
        <dbReference type="ARBA" id="ARBA00022525"/>
    </source>
</evidence>
<dbReference type="InterPro" id="IPR006103">
    <property type="entry name" value="Glyco_hydro_2_cat"/>
</dbReference>
<evidence type="ECO:0000259" key="26">
    <source>
        <dbReference type="Pfam" id="PF17786"/>
    </source>
</evidence>
<evidence type="ECO:0000256" key="12">
    <source>
        <dbReference type="ARBA" id="ARBA00022801"/>
    </source>
</evidence>
<feature type="domain" description="Glycoside hydrolase family 2 catalytic" evidence="24">
    <location>
        <begin position="410"/>
        <end position="570"/>
    </location>
</feature>
<dbReference type="InterPro" id="IPR041447">
    <property type="entry name" value="Mannosidase_ig"/>
</dbReference>
<evidence type="ECO:0000256" key="7">
    <source>
        <dbReference type="ARBA" id="ARBA00011738"/>
    </source>
</evidence>
<evidence type="ECO:0000256" key="20">
    <source>
        <dbReference type="ARBA" id="ARBA00041069"/>
    </source>
</evidence>
<organism evidence="28 29">
    <name type="scientific">Branchiostoma floridae</name>
    <name type="common">Florida lancelet</name>
    <name type="synonym">Amphioxus</name>
    <dbReference type="NCBI Taxonomy" id="7739"/>
    <lineage>
        <taxon>Eukaryota</taxon>
        <taxon>Metazoa</taxon>
        <taxon>Chordata</taxon>
        <taxon>Cephalochordata</taxon>
        <taxon>Leptocardii</taxon>
        <taxon>Amphioxiformes</taxon>
        <taxon>Branchiostomatidae</taxon>
        <taxon>Branchiostoma</taxon>
    </lineage>
</organism>
<keyword evidence="15" id="KW-0458">Lysosome</keyword>
<evidence type="ECO:0000313" key="28">
    <source>
        <dbReference type="Proteomes" id="UP000001554"/>
    </source>
</evidence>
<evidence type="ECO:0000256" key="18">
    <source>
        <dbReference type="ARBA" id="ARBA00033445"/>
    </source>
</evidence>
<evidence type="ECO:0000256" key="22">
    <source>
        <dbReference type="SAM" id="SignalP"/>
    </source>
</evidence>
<dbReference type="SUPFAM" id="SSF51445">
    <property type="entry name" value="(Trans)glycosidases"/>
    <property type="match status" value="1"/>
</dbReference>
<keyword evidence="11 22" id="KW-0732">Signal</keyword>
<dbReference type="InterPro" id="IPR054593">
    <property type="entry name" value="Beta-mannosidase-like_N2"/>
</dbReference>
<evidence type="ECO:0000256" key="6">
    <source>
        <dbReference type="ARBA" id="ARBA00011245"/>
    </source>
</evidence>
<keyword evidence="10" id="KW-0964">Secreted</keyword>
<evidence type="ECO:0000256" key="19">
    <source>
        <dbReference type="ARBA" id="ARBA00038429"/>
    </source>
</evidence>
<keyword evidence="28" id="KW-1185">Reference proteome</keyword>
<feature type="domain" description="Beta-mannosidase-like galactose-binding" evidence="27">
    <location>
        <begin position="29"/>
        <end position="204"/>
    </location>
</feature>
<dbReference type="FunFam" id="2.60.40.10:FF:000650">
    <property type="entry name" value="Mannosidase beta"/>
    <property type="match status" value="1"/>
</dbReference>
<keyword evidence="14" id="KW-0325">Glycoprotein</keyword>
<dbReference type="InterPro" id="IPR036156">
    <property type="entry name" value="Beta-gal/glucu_dom_sf"/>
</dbReference>
<comment type="subunit">
    <text evidence="6">Monomer.</text>
</comment>
<dbReference type="InterPro" id="IPR006102">
    <property type="entry name" value="Ig-like_GH2"/>
</dbReference>
<comment type="pathway">
    <text evidence="5">Glycan metabolism; N-glycan degradation.</text>
</comment>
<keyword evidence="13" id="KW-1015">Disulfide bond</keyword>
<comment type="subunit">
    <text evidence="7">Homodimer.</text>
</comment>
<feature type="domain" description="Glycoside hydrolase family 2 immunoglobulin-like beta-sandwich" evidence="23">
    <location>
        <begin position="216"/>
        <end position="330"/>
    </location>
</feature>
<evidence type="ECO:0000313" key="29">
    <source>
        <dbReference type="RefSeq" id="XP_035669431.1"/>
    </source>
</evidence>
<dbReference type="Gene3D" id="2.60.40.10">
    <property type="entry name" value="Immunoglobulins"/>
    <property type="match status" value="3"/>
</dbReference>
<dbReference type="InterPro" id="IPR041625">
    <property type="entry name" value="Beta-mannosidase_Ig"/>
</dbReference>
<evidence type="ECO:0000259" key="23">
    <source>
        <dbReference type="Pfam" id="PF00703"/>
    </source>
</evidence>
<dbReference type="GO" id="GO:0004567">
    <property type="term" value="F:beta-mannosidase activity"/>
    <property type="evidence" value="ECO:0000318"/>
    <property type="project" value="GO_Central"/>
</dbReference>
<evidence type="ECO:0000256" key="1">
    <source>
        <dbReference type="ARBA" id="ARBA00000829"/>
    </source>
</evidence>
<feature type="domain" description="Beta-mannosidase Ig-fold" evidence="25">
    <location>
        <begin position="829"/>
        <end position="896"/>
    </location>
</feature>
<dbReference type="SUPFAM" id="SSF49303">
    <property type="entry name" value="beta-Galactosidase/glucuronidase domain"/>
    <property type="match status" value="2"/>
</dbReference>
<evidence type="ECO:0000256" key="17">
    <source>
        <dbReference type="ARBA" id="ARBA00032581"/>
    </source>
</evidence>
<dbReference type="InterPro" id="IPR017853">
    <property type="entry name" value="GH"/>
</dbReference>
<evidence type="ECO:0000256" key="14">
    <source>
        <dbReference type="ARBA" id="ARBA00023180"/>
    </source>
</evidence>
<evidence type="ECO:0000256" key="8">
    <source>
        <dbReference type="ARBA" id="ARBA00012754"/>
    </source>
</evidence>
<comment type="catalytic activity">
    <reaction evidence="1">
        <text>Hydrolysis of terminal, non-reducing beta-D-mannose residues in beta-D-mannosides.</text>
        <dbReference type="EC" id="3.2.1.25"/>
    </reaction>
</comment>
<dbReference type="GO" id="GO:0006516">
    <property type="term" value="P:glycoprotein catabolic process"/>
    <property type="evidence" value="ECO:0000318"/>
    <property type="project" value="GO_Central"/>
</dbReference>
<comment type="similarity">
    <text evidence="19">Belongs to the glycosyl hydrolase 2 family. Beta-mannosidase B subfamily.</text>
</comment>
<dbReference type="Gene3D" id="2.60.120.260">
    <property type="entry name" value="Galactose-binding domain-like"/>
    <property type="match status" value="1"/>
</dbReference>
<dbReference type="AlphaFoldDB" id="A0A9J7KSL6"/>
<evidence type="ECO:0000259" key="27">
    <source>
        <dbReference type="Pfam" id="PF22666"/>
    </source>
</evidence>
<evidence type="ECO:0000256" key="5">
    <source>
        <dbReference type="ARBA" id="ARBA00004740"/>
    </source>
</evidence>
<dbReference type="PANTHER" id="PTHR43730">
    <property type="entry name" value="BETA-MANNOSIDASE"/>
    <property type="match status" value="1"/>
</dbReference>
<dbReference type="Pfam" id="PF00703">
    <property type="entry name" value="Glyco_hydro_2"/>
    <property type="match status" value="1"/>
</dbReference>
<reference evidence="28" key="1">
    <citation type="journal article" date="2020" name="Nat. Ecol. Evol.">
        <title>Deeply conserved synteny resolves early events in vertebrate evolution.</title>
        <authorList>
            <person name="Simakov O."/>
            <person name="Marletaz F."/>
            <person name="Yue J.X."/>
            <person name="O'Connell B."/>
            <person name="Jenkins J."/>
            <person name="Brandt A."/>
            <person name="Calef R."/>
            <person name="Tung C.H."/>
            <person name="Huang T.K."/>
            <person name="Schmutz J."/>
            <person name="Satoh N."/>
            <person name="Yu J.K."/>
            <person name="Putnam N.H."/>
            <person name="Green R.E."/>
            <person name="Rokhsar D.S."/>
        </authorList>
    </citation>
    <scope>NUCLEOTIDE SEQUENCE [LARGE SCALE GENOMIC DNA]</scope>
    <source>
        <strain evidence="28">S238N-H82</strain>
    </source>
</reference>
<evidence type="ECO:0000256" key="3">
    <source>
        <dbReference type="ARBA" id="ARBA00004371"/>
    </source>
</evidence>
<dbReference type="InterPro" id="IPR008979">
    <property type="entry name" value="Galactose-bd-like_sf"/>
</dbReference>
<dbReference type="OrthoDB" id="2866996at2759"/>
<gene>
    <name evidence="29" type="primary">LOC118411326</name>
</gene>
<evidence type="ECO:0000256" key="2">
    <source>
        <dbReference type="ARBA" id="ARBA00003150"/>
    </source>
</evidence>
<sequence>MAGVKFVLLLFSAIFALSREEGVDLNGEWNVESSTSDIKIRGTVPGCIHTDLVAAGKIGDPYYRFNDVDYRWIAKENWTYTREFDVPGGMLDFNELLLLCEGLDTVATIYVNGKFVGRSDNMFKRYMFDLKSVLRSGKNAIAVNFTSAITYAMEKNASHTQYMVPPDCPPAVQKGECHPNFIRKEQCSFSWDWGPAFATQGIWKNISVQGYDSSVIRDVLITTRKGDDRSVSWQLDVNVFMDVATTTAGTHLTGTLNAQLDGFKSSVSKAVTLSAPKDSVTLTMNISSDTSVEKWWPVGYGRQMLYNLTVSFSNKEFGEGPAKTVKFGFRTVELVQEKIPGSTGLSFYFKINDLPIFMKGSNWIPADAFKNRITTEYTRYLLQSAVDANMNTLRVWGGGIYEHDDVYDIADELGIMIWQDFMFACAMYPADDDFLGNVREEIQQQVVRIGSHPSVIAWSGNNENEAALAANWYGTDNSSWLYYTFRADYVKLYIDVIKTQVTSLDQSRPFISSSPSNGKETEMEHSVALNPYDNHYGDVHYYNYLTDCWNWTTFPKTRFASEYGFQSWPSFHTLKNASKEDDWTLDSDFNAHRQHHGDGNAQMMDQVMLHFPLPTGGDPIQQYKDFIYMSQIAQAMCIKTESEFYRRSRSEIVNGVGHTMGALYWQLNDIWQGPTWSSLEYGGRWKMLHYYAAKFFAPVMTVIFEDKEQLKVYAVSDLAIKQNQVTLQLQLWMWSSFTPLQAWTVTFDMDANSAMIVFNKTTAQLLKSGGCPAREACYFTSAANLNKTRLFGPVNAHFLTSFQSAKGLTKAKITVTNVTILPDASKAKAATTLRLELKTTAPAPFVWLDAGDVEGRFSDNGFLMNVETMTLEFYARASVAVAMFQKEVTVQSLMDIERER</sequence>
<dbReference type="GeneID" id="118411326"/>
<dbReference type="OMA" id="KRQWKGP"/>
<name>A0A9J7KSL6_BRAFL</name>
<dbReference type="Pfam" id="PF17786">
    <property type="entry name" value="Mannosidase_ig"/>
    <property type="match status" value="1"/>
</dbReference>
<reference evidence="29" key="2">
    <citation type="submission" date="2025-08" db="UniProtKB">
        <authorList>
            <consortium name="RefSeq"/>
        </authorList>
    </citation>
    <scope>IDENTIFICATION</scope>
    <source>
        <strain evidence="29">S238N-H82</strain>
        <tissue evidence="29">Testes</tissue>
    </source>
</reference>
<dbReference type="InterPro" id="IPR050887">
    <property type="entry name" value="Beta-mannosidase_GH2"/>
</dbReference>
<keyword evidence="12" id="KW-0378">Hydrolase</keyword>
<evidence type="ECO:0000256" key="4">
    <source>
        <dbReference type="ARBA" id="ARBA00004613"/>
    </source>
</evidence>
<evidence type="ECO:0000259" key="25">
    <source>
        <dbReference type="Pfam" id="PF17753"/>
    </source>
</evidence>
<dbReference type="Gene3D" id="3.20.20.80">
    <property type="entry name" value="Glycosidases"/>
    <property type="match status" value="1"/>
</dbReference>
<proteinExistence type="inferred from homology"/>
<dbReference type="Pfam" id="PF17753">
    <property type="entry name" value="Ig_mannosidase"/>
    <property type="match status" value="1"/>
</dbReference>